<feature type="chain" id="PRO_5012262753" evidence="3">
    <location>
        <begin position="27"/>
        <end position="2880"/>
    </location>
</feature>
<keyword evidence="2" id="KW-1133">Transmembrane helix</keyword>
<keyword evidence="2" id="KW-0472">Membrane</keyword>
<feature type="compositionally biased region" description="Basic and acidic residues" evidence="1">
    <location>
        <begin position="492"/>
        <end position="501"/>
    </location>
</feature>
<protein>
    <submittedName>
        <fullName evidence="4">Uncharacterized protein</fullName>
    </submittedName>
</protein>
<dbReference type="EMBL" id="LNIX01000022">
    <property type="protein sequence ID" value="OXA43341.1"/>
    <property type="molecule type" value="Genomic_DNA"/>
</dbReference>
<feature type="compositionally biased region" description="Polar residues" evidence="1">
    <location>
        <begin position="503"/>
        <end position="515"/>
    </location>
</feature>
<evidence type="ECO:0000313" key="4">
    <source>
        <dbReference type="EMBL" id="OXA43341.1"/>
    </source>
</evidence>
<accession>A0A226DFJ2</accession>
<feature type="signal peptide" evidence="3">
    <location>
        <begin position="1"/>
        <end position="26"/>
    </location>
</feature>
<keyword evidence="3" id="KW-0732">Signal</keyword>
<evidence type="ECO:0000256" key="1">
    <source>
        <dbReference type="SAM" id="MobiDB-lite"/>
    </source>
</evidence>
<feature type="region of interest" description="Disordered" evidence="1">
    <location>
        <begin position="540"/>
        <end position="576"/>
    </location>
</feature>
<proteinExistence type="predicted"/>
<organism evidence="4 5">
    <name type="scientific">Folsomia candida</name>
    <name type="common">Springtail</name>
    <dbReference type="NCBI Taxonomy" id="158441"/>
    <lineage>
        <taxon>Eukaryota</taxon>
        <taxon>Metazoa</taxon>
        <taxon>Ecdysozoa</taxon>
        <taxon>Arthropoda</taxon>
        <taxon>Hexapoda</taxon>
        <taxon>Collembola</taxon>
        <taxon>Entomobryomorpha</taxon>
        <taxon>Isotomoidea</taxon>
        <taxon>Isotomidae</taxon>
        <taxon>Proisotominae</taxon>
        <taxon>Folsomia</taxon>
    </lineage>
</organism>
<keyword evidence="5" id="KW-1185">Reference proteome</keyword>
<comment type="caution">
    <text evidence="4">The sequence shown here is derived from an EMBL/GenBank/DDBJ whole genome shotgun (WGS) entry which is preliminary data.</text>
</comment>
<dbReference type="Proteomes" id="UP000198287">
    <property type="component" value="Unassembled WGS sequence"/>
</dbReference>
<name>A0A226DFJ2_FOLCA</name>
<reference evidence="4 5" key="1">
    <citation type="submission" date="2015-12" db="EMBL/GenBank/DDBJ databases">
        <title>The genome of Folsomia candida.</title>
        <authorList>
            <person name="Faddeeva A."/>
            <person name="Derks M.F."/>
            <person name="Anvar Y."/>
            <person name="Smit S."/>
            <person name="Van Straalen N."/>
            <person name="Roelofs D."/>
        </authorList>
    </citation>
    <scope>NUCLEOTIDE SEQUENCE [LARGE SCALE GENOMIC DNA]</scope>
    <source>
        <strain evidence="4 5">VU population</strain>
        <tissue evidence="4">Whole body</tissue>
    </source>
</reference>
<feature type="transmembrane region" description="Helical" evidence="2">
    <location>
        <begin position="2815"/>
        <end position="2835"/>
    </location>
</feature>
<evidence type="ECO:0000313" key="5">
    <source>
        <dbReference type="Proteomes" id="UP000198287"/>
    </source>
</evidence>
<evidence type="ECO:0000256" key="2">
    <source>
        <dbReference type="SAM" id="Phobius"/>
    </source>
</evidence>
<keyword evidence="2" id="KW-0812">Transmembrane</keyword>
<sequence>MMPTLCKLATLQITLFLLATYHSAGAQSGHSLSTLLSPPTSVCDVGSSGKRTKVDNDNSAVILLDKIKTRDDFRLNLASDPDVIQLGLGRGGRFDSVQPVVSKDKVIESDHAPNYSILDYAENVDNLPPKIKEIVEKRKQLKAELVSTNHATNSKRIKQITKKIDALDLETPSKPLRIKNWDADLKKKYNKNRTAMTNLIRENKVLETQKSHNPKNAAQIDAKIARNTVQEKALFARNQELRKQAELKANGPTSTVTDAVKSAELEKLTEERNSLVKTNKGLSSDLDKFNENVRGRMGVLSIPYDVHRKFPSTGKIGLNDEIEALKTATVDEAERVMKKYYDKWVSAVENGIKDNIQKSNGKKAKTNTKTKPEFDRLPTEFDKFVDTVRKSYAKKFMTEAIYIVKTPSKGYDRLMSLFLDEYRTFLKPDLDHYKIGMQNLLKAGSDFGWIDDGEVTKLISAHELDKISTSSDPNLATKQNAWNRVEQYIKEEAKTKSKSSESHSTPGVPNACTSGNRRRRSANSDCVFFLKNKLPETDDVKKIPISDTDDNTIKQNLDKDGGNKKPIIVDDPQNHPVKPVHLDSIDSRKLSNLLSTTDRSTDADSIDARKRIVDFATQNQDKLVGTDVEVKKAKAQLAQANLESHNDQNSLARGILHNPTHLSAKVVSKHGKVKVGMTKIAAKVSTLTSGTSKVSGAYGKVMLAKGVVTSLRHGDVQSLAIMGGRIGLDYALQGVEKLGRLVAKKATTKFATKLGSSVLGKMGGPVGALADVGLNIWSITKSAKILNDPNASKFDQNDAIADIVVDSIDIAVTAVAAVASLVFPPLAPIFAAVAFIINVVLTGFLAFYKAANHVDRINSELPLLDYEKSTEYWRHVTSSETSTYIQELIEEKRANNIVVNATIEFLKNNTEYVGKIFPARTFHNPAGDCFLEEKLCNHWLHSIPDCYDWQRKAQCYGANRRCFGPYGDRICQGDSRTHGVVPIVGHSVTETRCNCEKDPPPVWRHEVPDSTVDLRIRQNVYQQRSSPDIELGKDHEFGYICKPSSLKDEGDRVSKRDATTDYLCLGAIGIQRSSGAGKFLLIDLGEGKDSVRLNEGDKTDALFIVWDGTKQFYGGGGDDTFHVNGPCDKLTGTLNGTGYRDQGNTLVVDQSCGRSLLTIDLMDEKLSENGLSLSITNFEKLVGRANKPDNITASCETKFISGGGGGSHLEPHLTDSITIPKCGPSFSATILASGTTLIDARSFADGHLYLAVQDFTRFYARTPTTFGVGTLLSQIEGSLTTAKFVSESQLMFKFEEDREARFSFVETHQETVSELECSSKAPNTPQFVIVDPRSQLKWRIVSNFESKLVQILVDLDAATKSRNVSGFPTMSNIFRLLGPGAFSVYGSPQHDDHFHLGGASFSGNIDGRGGQNSVLISPSISGTVVIDFSQGLITGQNVGNVTFKNIHNIVGRSKETELVTTTCDTAYVEMAGGTDQYPDVVTIPRQGCPHKLLVSAKGKSNVVVMDGKESDVISITVGSPDSKCTGNDEERFDVSITTGENVLSSDYASVKIYRQVQDLMVADRTRLLFFGGSRLTFSGILPSALVFQEERGHLSFINLQIDDDTEQLSVSHELNSTEKTRLKRDGAPTLPNIFRLQAGNWHAIGGEHDDRFIFEMTGSHGFFTVDGKGGSNSLIIGESVLPRVEMDMVQGRLRFEGDNNDVASVSKVNSIFGRPGAKETIIAGCNTDWISLGGGGQLDHDLVQVPSMRCSDRKLTVIASGTTVYESRAETGTYQLYLQPDQKNRLQFGADLLLRNSTVFTISVQMLSYKLSDYRVIPSRNKGMCKIELLFQERQNRVSFNLDFGGISPDHKFLPNFNVMFTDANYSSNGNVLVDVESGDIQILHILENSTKHNGTFSVRRGAVGARNVFRINSDNWEVHGGKANDAFVLNDTSSGRINGHGGVNSLIFMDSYATSIIDVNLPNKTVTFDNVPSLEVENIQIVNGRKGKSDLVTTACDTKLVVTEGGESPNRGDLITVPSTFCRPEVTFILEKFTTLENLATRGNFTYHIRSVDNVEISYHPTNATMHSFRFELPLADVSHVEMMKKVGHLEITMGSGSVHHFPLNFHNMPTFHIGQDAHLLTDLDLRYEDGDITAITAAKGPYSGDIIGIRGAGNDISVDTSADLDTILGREKDDNIFLFDVQTVSEIDGGLGRNQLQFLDSLHPGRPLEIDLRDKIGAIYFLDGQNENNYENEEFFVTSLQNIGVVQGRESSFDKVILGCGTESVSNVDLVLVQSVTCERYQVTIQVGMRTRVVFELDDEPEVGENGTTEESNSTEIYDQKEISANKIKQDSTQIKEIDRGEDDTEIDEDDVIDDAIDDKAPLNPSTFYYHFTTVKTFDIETTEMSRLWRTRHIFLLNFTLSDLTSIQFANSRLIYTIQSRENVSFSHALAPPDPTEMFHFRPEFTTGDGFLIRITRYGEIIISFGNLREYLELEIVQNRLIPTLTKFAESLGVSFIIETGTDFIYSGNEREVNILTNRADLRSHLVGFNQTTYVIFDLVRNTYIYPMNVKEGSLHVVDLSEMVVKIRNVSGTKYVPSVQQVGTDLVIIMSGYEDQYPARIIIVNGTVTSKYTRVLLNSIVMDILPVQELFVAGTDVSRRKRDVVDTKNLWELVPRPIEIPAGFVYLLAAEDMEDGVVIREEGKTGIGINSSFQNFDYSRDKNDLLVTNIGGIEGTEGDVEATTFIIYDYFDQNSGKVINSAKINLGQTTALVSAERGAPVDFDTNAKIPILYYADILETYEDRVLQDFPEIEKKFEVGLVTKLERSGLLAPLFWGCVGSLVILVGVLVMAFLKKKSATGKYPVSSGTREKEGVPLVEMQKMGKEPVFVKIEDKKLLD</sequence>
<evidence type="ECO:0000256" key="3">
    <source>
        <dbReference type="SAM" id="SignalP"/>
    </source>
</evidence>
<gene>
    <name evidence="4" type="ORF">Fcan01_21755</name>
</gene>
<dbReference type="SUPFAM" id="SSF51120">
    <property type="entry name" value="beta-Roll"/>
    <property type="match status" value="1"/>
</dbReference>
<dbReference type="InterPro" id="IPR011049">
    <property type="entry name" value="Serralysin-like_metalloprot_C"/>
</dbReference>
<feature type="region of interest" description="Disordered" evidence="1">
    <location>
        <begin position="492"/>
        <end position="518"/>
    </location>
</feature>